<dbReference type="InterPro" id="IPR036259">
    <property type="entry name" value="MFS_trans_sf"/>
</dbReference>
<organism evidence="10 11">
    <name type="scientific">Bradyrhizobium rifense</name>
    <dbReference type="NCBI Taxonomy" id="515499"/>
    <lineage>
        <taxon>Bacteria</taxon>
        <taxon>Pseudomonadati</taxon>
        <taxon>Pseudomonadota</taxon>
        <taxon>Alphaproteobacteria</taxon>
        <taxon>Hyphomicrobiales</taxon>
        <taxon>Nitrobacteraceae</taxon>
        <taxon>Bradyrhizobium</taxon>
    </lineage>
</organism>
<keyword evidence="11" id="KW-1185">Reference proteome</keyword>
<name>A0A5D3KQQ8_9BRAD</name>
<dbReference type="GO" id="GO:0022857">
    <property type="term" value="F:transmembrane transporter activity"/>
    <property type="evidence" value="ECO:0007669"/>
    <property type="project" value="InterPro"/>
</dbReference>
<dbReference type="InterPro" id="IPR050171">
    <property type="entry name" value="MFS_Transporters"/>
</dbReference>
<evidence type="ECO:0000256" key="1">
    <source>
        <dbReference type="ARBA" id="ARBA00004651"/>
    </source>
</evidence>
<proteinExistence type="predicted"/>
<feature type="transmembrane region" description="Helical" evidence="8">
    <location>
        <begin position="101"/>
        <end position="121"/>
    </location>
</feature>
<gene>
    <name evidence="10" type="ORF">FXB40_18235</name>
</gene>
<dbReference type="PANTHER" id="PTHR23517">
    <property type="entry name" value="RESISTANCE PROTEIN MDTM, PUTATIVE-RELATED-RELATED"/>
    <property type="match status" value="1"/>
</dbReference>
<feature type="transmembrane region" description="Helical" evidence="8">
    <location>
        <begin position="190"/>
        <end position="208"/>
    </location>
</feature>
<dbReference type="InterPro" id="IPR011701">
    <property type="entry name" value="MFS"/>
</dbReference>
<keyword evidence="6 8" id="KW-0472">Membrane</keyword>
<evidence type="ECO:0000313" key="10">
    <source>
        <dbReference type="EMBL" id="TYL94377.1"/>
    </source>
</evidence>
<reference evidence="10 11" key="1">
    <citation type="submission" date="2019-08" db="EMBL/GenBank/DDBJ databases">
        <title>Bradyrhizobium hipponensis sp. nov., a rhizobium isolated from a Lupinus angustifolius root nodule in Tunisia.</title>
        <authorList>
            <person name="Off K."/>
            <person name="Rejili M."/>
            <person name="Mars M."/>
            <person name="Brachmann A."/>
            <person name="Marin M."/>
        </authorList>
    </citation>
    <scope>NUCLEOTIDE SEQUENCE [LARGE SCALE GENOMIC DNA]</scope>
    <source>
        <strain evidence="10 11">CTAW71</strain>
    </source>
</reference>
<keyword evidence="4 8" id="KW-0812">Transmembrane</keyword>
<feature type="transmembrane region" description="Helical" evidence="8">
    <location>
        <begin position="296"/>
        <end position="318"/>
    </location>
</feature>
<accession>A0A5D3KQQ8</accession>
<evidence type="ECO:0000256" key="6">
    <source>
        <dbReference type="ARBA" id="ARBA00023136"/>
    </source>
</evidence>
<keyword evidence="3" id="KW-1003">Cell membrane</keyword>
<feature type="transmembrane region" description="Helical" evidence="8">
    <location>
        <begin position="69"/>
        <end position="89"/>
    </location>
</feature>
<dbReference type="Pfam" id="PF07690">
    <property type="entry name" value="MFS_1"/>
    <property type="match status" value="1"/>
</dbReference>
<dbReference type="OrthoDB" id="9810492at2"/>
<comment type="subcellular location">
    <subcellularLocation>
        <location evidence="1">Cell membrane</location>
        <topology evidence="1">Multi-pass membrane protein</topology>
    </subcellularLocation>
</comment>
<feature type="transmembrane region" description="Helical" evidence="8">
    <location>
        <begin position="386"/>
        <end position="408"/>
    </location>
</feature>
<dbReference type="SUPFAM" id="SSF103473">
    <property type="entry name" value="MFS general substrate transporter"/>
    <property type="match status" value="1"/>
</dbReference>
<feature type="transmembrane region" description="Helical" evidence="8">
    <location>
        <begin position="324"/>
        <end position="346"/>
    </location>
</feature>
<evidence type="ECO:0000256" key="7">
    <source>
        <dbReference type="SAM" id="MobiDB-lite"/>
    </source>
</evidence>
<evidence type="ECO:0000256" key="3">
    <source>
        <dbReference type="ARBA" id="ARBA00022475"/>
    </source>
</evidence>
<evidence type="ECO:0000313" key="11">
    <source>
        <dbReference type="Proteomes" id="UP000324758"/>
    </source>
</evidence>
<dbReference type="Gene3D" id="1.20.1250.20">
    <property type="entry name" value="MFS general substrate transporter like domains"/>
    <property type="match status" value="1"/>
</dbReference>
<feature type="region of interest" description="Disordered" evidence="7">
    <location>
        <begin position="413"/>
        <end position="436"/>
    </location>
</feature>
<feature type="transmembrane region" description="Helical" evidence="8">
    <location>
        <begin position="358"/>
        <end position="380"/>
    </location>
</feature>
<dbReference type="GO" id="GO:0005886">
    <property type="term" value="C:plasma membrane"/>
    <property type="evidence" value="ECO:0007669"/>
    <property type="project" value="UniProtKB-SubCell"/>
</dbReference>
<feature type="transmembrane region" description="Helical" evidence="8">
    <location>
        <begin position="229"/>
        <end position="256"/>
    </location>
</feature>
<evidence type="ECO:0000259" key="9">
    <source>
        <dbReference type="PROSITE" id="PS50850"/>
    </source>
</evidence>
<feature type="transmembrane region" description="Helical" evidence="8">
    <location>
        <begin position="157"/>
        <end position="178"/>
    </location>
</feature>
<sequence>MIKAAPASVRGNVADRTQPSVAGRFTLGRRASLLVSAGVVGHTLWTSAAPALTYGLYAEQWHLTHTMTAAIFAIYPMTVVVMLVGFGGISDQIGRRATMLSGLFASLVGALLFAVAPNVWWVFAGRALMGIGVGLAASPSTAAILEFTSPEHAKSAASLTMGAQAIGFVAALLLGGALTQYGPWPTRLCFWVLALFLIVLLIGTWFLPRHTPGDTGGDRRSWMPSVPKHLRRAFAVSSTAIVAAYTFGVLVLSLGGQVEHDLIGSPNAFLNSAVLSLFPIVMGTTGIIARTLSPRAALIVGALISCSGMALLVLAVSLRDLVTYLLATSAAGGAYSLLFVGGLQLISAVAPKRNRGGILSALYLLGYLSMGALALVLGAIATARGLSLAVDIGAAAIILLNVVTLALATSTPTIPPSPPDPHPCEDHANDRASYFE</sequence>
<feature type="domain" description="Major facilitator superfamily (MFS) profile" evidence="9">
    <location>
        <begin position="31"/>
        <end position="412"/>
    </location>
</feature>
<dbReference type="RefSeq" id="WP_148773568.1">
    <property type="nucleotide sequence ID" value="NZ_VSSS01000028.1"/>
</dbReference>
<dbReference type="EMBL" id="VSSS01000028">
    <property type="protein sequence ID" value="TYL94377.1"/>
    <property type="molecule type" value="Genomic_DNA"/>
</dbReference>
<evidence type="ECO:0000256" key="2">
    <source>
        <dbReference type="ARBA" id="ARBA00022448"/>
    </source>
</evidence>
<feature type="transmembrane region" description="Helical" evidence="8">
    <location>
        <begin position="268"/>
        <end position="289"/>
    </location>
</feature>
<feature type="transmembrane region" description="Helical" evidence="8">
    <location>
        <begin position="33"/>
        <end position="57"/>
    </location>
</feature>
<keyword evidence="2" id="KW-0813">Transport</keyword>
<dbReference type="AlphaFoldDB" id="A0A5D3KQQ8"/>
<keyword evidence="5 8" id="KW-1133">Transmembrane helix</keyword>
<dbReference type="Proteomes" id="UP000324758">
    <property type="component" value="Unassembled WGS sequence"/>
</dbReference>
<dbReference type="PROSITE" id="PS50850">
    <property type="entry name" value="MFS"/>
    <property type="match status" value="1"/>
</dbReference>
<protein>
    <submittedName>
        <fullName evidence="10">MFS transporter</fullName>
    </submittedName>
</protein>
<evidence type="ECO:0000256" key="5">
    <source>
        <dbReference type="ARBA" id="ARBA00022989"/>
    </source>
</evidence>
<comment type="caution">
    <text evidence="10">The sequence shown here is derived from an EMBL/GenBank/DDBJ whole genome shotgun (WGS) entry which is preliminary data.</text>
</comment>
<evidence type="ECO:0000256" key="8">
    <source>
        <dbReference type="SAM" id="Phobius"/>
    </source>
</evidence>
<dbReference type="InterPro" id="IPR020846">
    <property type="entry name" value="MFS_dom"/>
</dbReference>
<evidence type="ECO:0000256" key="4">
    <source>
        <dbReference type="ARBA" id="ARBA00022692"/>
    </source>
</evidence>